<dbReference type="GO" id="GO:0008234">
    <property type="term" value="F:cysteine-type peptidase activity"/>
    <property type="evidence" value="ECO:0007669"/>
    <property type="project" value="UniProtKB-KW"/>
</dbReference>
<accession>A0A2W7S4H0</accession>
<evidence type="ECO:0000256" key="1">
    <source>
        <dbReference type="ARBA" id="ARBA00007074"/>
    </source>
</evidence>
<sequence length="248" mass="27713">MHLCVCIVSVAPIRKEPSHKSEIVTQLLFLESATFFEEQGDFVRIKCTYDGYEGWCQVGQLALVDYVEPNVGWHLNAINNVAINQNNILVSIGTPWFNKPLHINNYLVECAGEENNGNLQFAEENIVALTAKYLGAPYLWGGKSIFGIDCSGFSQQVFKMMGKYLPRDAYQQAELGNNIGFLEEASCGDLAFFDDENGKITHVGILLNSHSIIHASSYVKIDKIDSMGIISSLTNKRTHKLRLIKSFK</sequence>
<evidence type="ECO:0000256" key="4">
    <source>
        <dbReference type="ARBA" id="ARBA00022807"/>
    </source>
</evidence>
<reference evidence="6 7" key="1">
    <citation type="submission" date="2018-06" db="EMBL/GenBank/DDBJ databases">
        <title>Genomic Encyclopedia of Archaeal and Bacterial Type Strains, Phase II (KMG-II): from individual species to whole genera.</title>
        <authorList>
            <person name="Goeker M."/>
        </authorList>
    </citation>
    <scope>NUCLEOTIDE SEQUENCE [LARGE SCALE GENOMIC DNA]</scope>
    <source>
        <strain evidence="6 7">DSM 23241</strain>
    </source>
</reference>
<dbReference type="Pfam" id="PF08239">
    <property type="entry name" value="SH3_3"/>
    <property type="match status" value="1"/>
</dbReference>
<feature type="domain" description="NlpC/P60" evidence="5">
    <location>
        <begin position="120"/>
        <end position="245"/>
    </location>
</feature>
<evidence type="ECO:0000256" key="2">
    <source>
        <dbReference type="ARBA" id="ARBA00022670"/>
    </source>
</evidence>
<dbReference type="Gene3D" id="3.90.1720.10">
    <property type="entry name" value="endopeptidase domain like (from Nostoc punctiforme)"/>
    <property type="match status" value="1"/>
</dbReference>
<dbReference type="PROSITE" id="PS51935">
    <property type="entry name" value="NLPC_P60"/>
    <property type="match status" value="1"/>
</dbReference>
<organism evidence="6 7">
    <name type="scientific">Hydrotalea sandarakina</name>
    <dbReference type="NCBI Taxonomy" id="1004304"/>
    <lineage>
        <taxon>Bacteria</taxon>
        <taxon>Pseudomonadati</taxon>
        <taxon>Bacteroidota</taxon>
        <taxon>Chitinophagia</taxon>
        <taxon>Chitinophagales</taxon>
        <taxon>Chitinophagaceae</taxon>
        <taxon>Hydrotalea</taxon>
    </lineage>
</organism>
<gene>
    <name evidence="6" type="ORF">LX80_00523</name>
</gene>
<dbReference type="EMBL" id="QKZV01000001">
    <property type="protein sequence ID" value="PZX66026.1"/>
    <property type="molecule type" value="Genomic_DNA"/>
</dbReference>
<dbReference type="InterPro" id="IPR000064">
    <property type="entry name" value="NLP_P60_dom"/>
</dbReference>
<dbReference type="PANTHER" id="PTHR47053:SF1">
    <property type="entry name" value="MUREIN DD-ENDOPEPTIDASE MEPH-RELATED"/>
    <property type="match status" value="1"/>
</dbReference>
<dbReference type="Proteomes" id="UP000249720">
    <property type="component" value="Unassembled WGS sequence"/>
</dbReference>
<dbReference type="InterPro" id="IPR051202">
    <property type="entry name" value="Peptidase_C40"/>
</dbReference>
<name>A0A2W7S4H0_9BACT</name>
<dbReference type="OrthoDB" id="9813368at2"/>
<evidence type="ECO:0000313" key="6">
    <source>
        <dbReference type="EMBL" id="PZX66026.1"/>
    </source>
</evidence>
<keyword evidence="4" id="KW-0788">Thiol protease</keyword>
<dbReference type="PANTHER" id="PTHR47053">
    <property type="entry name" value="MUREIN DD-ENDOPEPTIDASE MEPH-RELATED"/>
    <property type="match status" value="1"/>
</dbReference>
<keyword evidence="3" id="KW-0378">Hydrolase</keyword>
<dbReference type="Gene3D" id="2.30.30.40">
    <property type="entry name" value="SH3 Domains"/>
    <property type="match status" value="1"/>
</dbReference>
<evidence type="ECO:0000256" key="3">
    <source>
        <dbReference type="ARBA" id="ARBA00022801"/>
    </source>
</evidence>
<keyword evidence="7" id="KW-1185">Reference proteome</keyword>
<dbReference type="InterPro" id="IPR003646">
    <property type="entry name" value="SH3-like_bac-type"/>
</dbReference>
<keyword evidence="2" id="KW-0645">Protease</keyword>
<evidence type="ECO:0000259" key="5">
    <source>
        <dbReference type="PROSITE" id="PS51935"/>
    </source>
</evidence>
<dbReference type="GO" id="GO:0006508">
    <property type="term" value="P:proteolysis"/>
    <property type="evidence" value="ECO:0007669"/>
    <property type="project" value="UniProtKB-KW"/>
</dbReference>
<evidence type="ECO:0000313" key="7">
    <source>
        <dbReference type="Proteomes" id="UP000249720"/>
    </source>
</evidence>
<dbReference type="AlphaFoldDB" id="A0A2W7S4H0"/>
<proteinExistence type="inferred from homology"/>
<dbReference type="RefSeq" id="WP_111293457.1">
    <property type="nucleotide sequence ID" value="NZ_QKZV01000001.1"/>
</dbReference>
<comment type="similarity">
    <text evidence="1">Belongs to the peptidase C40 family.</text>
</comment>
<dbReference type="InterPro" id="IPR038765">
    <property type="entry name" value="Papain-like_cys_pep_sf"/>
</dbReference>
<dbReference type="Pfam" id="PF00877">
    <property type="entry name" value="NLPC_P60"/>
    <property type="match status" value="1"/>
</dbReference>
<dbReference type="SUPFAM" id="SSF54001">
    <property type="entry name" value="Cysteine proteinases"/>
    <property type="match status" value="1"/>
</dbReference>
<protein>
    <submittedName>
        <fullName evidence="6">SH3 domain-containing protein</fullName>
    </submittedName>
</protein>
<comment type="caution">
    <text evidence="6">The sequence shown here is derived from an EMBL/GenBank/DDBJ whole genome shotgun (WGS) entry which is preliminary data.</text>
</comment>